<reference evidence="5" key="2">
    <citation type="submission" date="2021-04" db="EMBL/GenBank/DDBJ databases">
        <authorList>
            <person name="Gilroy R."/>
        </authorList>
    </citation>
    <scope>NUCLEOTIDE SEQUENCE</scope>
    <source>
        <strain evidence="5">687</strain>
    </source>
</reference>
<protein>
    <recommendedName>
        <fullName evidence="3">Acyl carrier protein</fullName>
        <shortName evidence="3">ACP</shortName>
    </recommendedName>
</protein>
<comment type="PTM">
    <text evidence="3">4'-phosphopantetheine is transferred from CoA to a specific serine of apo-ACP by AcpS. This modification is essential for activity because fatty acids are bound in thioester linkage to the sulfhydryl of the prosthetic group.</text>
</comment>
<evidence type="ECO:0000313" key="6">
    <source>
        <dbReference type="Proteomes" id="UP000824150"/>
    </source>
</evidence>
<evidence type="ECO:0000256" key="2">
    <source>
        <dbReference type="ARBA" id="ARBA00022553"/>
    </source>
</evidence>
<keyword evidence="3" id="KW-0444">Lipid biosynthesis</keyword>
<name>A0A9E2KNK4_9GAMM</name>
<dbReference type="InterPro" id="IPR009081">
    <property type="entry name" value="PP-bd_ACP"/>
</dbReference>
<sequence length="84" mass="9382">MSDEELFEEIKAIIVKLFEVEPEKVVLNANLFTDLDLDSIDAVDMIVQLQKKIGRKVDPTVFKQVKTVADVVQAVAALIRTPQA</sequence>
<dbReference type="GO" id="GO:0000036">
    <property type="term" value="F:acyl carrier activity"/>
    <property type="evidence" value="ECO:0007669"/>
    <property type="project" value="UniProtKB-UniRule"/>
</dbReference>
<dbReference type="InterPro" id="IPR003231">
    <property type="entry name" value="ACP"/>
</dbReference>
<keyword evidence="3" id="KW-0275">Fatty acid biosynthesis</keyword>
<dbReference type="PROSITE" id="PS50075">
    <property type="entry name" value="CARRIER"/>
    <property type="match status" value="1"/>
</dbReference>
<keyword evidence="3" id="KW-0276">Fatty acid metabolism</keyword>
<evidence type="ECO:0000256" key="1">
    <source>
        <dbReference type="ARBA" id="ARBA00022450"/>
    </source>
</evidence>
<dbReference type="HAMAP" id="MF_01217">
    <property type="entry name" value="Acyl_carrier"/>
    <property type="match status" value="1"/>
</dbReference>
<dbReference type="EMBL" id="JAHLFG010000037">
    <property type="protein sequence ID" value="MBU3826544.1"/>
    <property type="molecule type" value="Genomic_DNA"/>
</dbReference>
<reference evidence="5" key="1">
    <citation type="journal article" date="2021" name="PeerJ">
        <title>Extensive microbial diversity within the chicken gut microbiome revealed by metagenomics and culture.</title>
        <authorList>
            <person name="Gilroy R."/>
            <person name="Ravi A."/>
            <person name="Getino M."/>
            <person name="Pursley I."/>
            <person name="Horton D.L."/>
            <person name="Alikhan N.F."/>
            <person name="Baker D."/>
            <person name="Gharbi K."/>
            <person name="Hall N."/>
            <person name="Watson M."/>
            <person name="Adriaenssens E.M."/>
            <person name="Foster-Nyarko E."/>
            <person name="Jarju S."/>
            <person name="Secka A."/>
            <person name="Antonio M."/>
            <person name="Oren A."/>
            <person name="Chaudhuri R.R."/>
            <person name="La Ragione R."/>
            <person name="Hildebrand F."/>
            <person name="Pallen M.J."/>
        </authorList>
    </citation>
    <scope>NUCLEOTIDE SEQUENCE</scope>
    <source>
        <strain evidence="5">687</strain>
    </source>
</reference>
<dbReference type="Gene3D" id="1.10.1200.10">
    <property type="entry name" value="ACP-like"/>
    <property type="match status" value="1"/>
</dbReference>
<evidence type="ECO:0000256" key="3">
    <source>
        <dbReference type="HAMAP-Rule" id="MF_01217"/>
    </source>
</evidence>
<feature type="modified residue" description="O-(pantetheine 4'-phosphoryl)serine" evidence="3">
    <location>
        <position position="39"/>
    </location>
</feature>
<feature type="domain" description="Carrier" evidence="4">
    <location>
        <begin position="4"/>
        <end position="79"/>
    </location>
</feature>
<dbReference type="NCBIfam" id="NF003757">
    <property type="entry name" value="PRK05350.1"/>
    <property type="match status" value="1"/>
</dbReference>
<accession>A0A9E2KNK4</accession>
<keyword evidence="3" id="KW-0963">Cytoplasm</keyword>
<organism evidence="5 6">
    <name type="scientific">Candidatus Anaerobiospirillum merdipullorum</name>
    <dbReference type="NCBI Taxonomy" id="2838450"/>
    <lineage>
        <taxon>Bacteria</taxon>
        <taxon>Pseudomonadati</taxon>
        <taxon>Pseudomonadota</taxon>
        <taxon>Gammaproteobacteria</taxon>
        <taxon>Aeromonadales</taxon>
        <taxon>Succinivibrionaceae</taxon>
        <taxon>Anaerobiospirillum</taxon>
    </lineage>
</organism>
<keyword evidence="3" id="KW-0443">Lipid metabolism</keyword>
<dbReference type="Pfam" id="PF00550">
    <property type="entry name" value="PP-binding"/>
    <property type="match status" value="1"/>
</dbReference>
<comment type="caution">
    <text evidence="5">The sequence shown here is derived from an EMBL/GenBank/DDBJ whole genome shotgun (WGS) entry which is preliminary data.</text>
</comment>
<evidence type="ECO:0000259" key="4">
    <source>
        <dbReference type="PROSITE" id="PS50075"/>
    </source>
</evidence>
<dbReference type="SUPFAM" id="SSF47336">
    <property type="entry name" value="ACP-like"/>
    <property type="match status" value="1"/>
</dbReference>
<evidence type="ECO:0000313" key="5">
    <source>
        <dbReference type="EMBL" id="MBU3826544.1"/>
    </source>
</evidence>
<proteinExistence type="inferred from homology"/>
<keyword evidence="1 3" id="KW-0596">Phosphopantetheine</keyword>
<comment type="similarity">
    <text evidence="3">Belongs to the acyl carrier protein (ACP) family.</text>
</comment>
<comment type="pathway">
    <text evidence="3">Lipid metabolism; fatty acid biosynthesis.</text>
</comment>
<comment type="subcellular location">
    <subcellularLocation>
        <location evidence="3">Cytoplasm</location>
    </subcellularLocation>
</comment>
<dbReference type="GO" id="GO:0005737">
    <property type="term" value="C:cytoplasm"/>
    <property type="evidence" value="ECO:0007669"/>
    <property type="project" value="UniProtKB-SubCell"/>
</dbReference>
<gene>
    <name evidence="3" type="primary">acpP</name>
    <name evidence="5" type="ORF">IAA31_03540</name>
</gene>
<comment type="function">
    <text evidence="3">Carrier of the growing fatty acid chain in fatty acid biosynthesis.</text>
</comment>
<dbReference type="AlphaFoldDB" id="A0A9E2KNK4"/>
<dbReference type="Proteomes" id="UP000824150">
    <property type="component" value="Unassembled WGS sequence"/>
</dbReference>
<dbReference type="InterPro" id="IPR036736">
    <property type="entry name" value="ACP-like_sf"/>
</dbReference>
<keyword evidence="2 3" id="KW-0597">Phosphoprotein</keyword>